<dbReference type="Proteomes" id="UP001516400">
    <property type="component" value="Unassembled WGS sequence"/>
</dbReference>
<keyword evidence="2" id="KW-1185">Reference proteome</keyword>
<evidence type="ECO:0000313" key="1">
    <source>
        <dbReference type="EMBL" id="KAL3265859.1"/>
    </source>
</evidence>
<gene>
    <name evidence="1" type="ORF">HHI36_010055</name>
</gene>
<comment type="caution">
    <text evidence="1">The sequence shown here is derived from an EMBL/GenBank/DDBJ whole genome shotgun (WGS) entry which is preliminary data.</text>
</comment>
<name>A0ABD2MHP0_9CUCU</name>
<organism evidence="1 2">
    <name type="scientific">Cryptolaemus montrouzieri</name>
    <dbReference type="NCBI Taxonomy" id="559131"/>
    <lineage>
        <taxon>Eukaryota</taxon>
        <taxon>Metazoa</taxon>
        <taxon>Ecdysozoa</taxon>
        <taxon>Arthropoda</taxon>
        <taxon>Hexapoda</taxon>
        <taxon>Insecta</taxon>
        <taxon>Pterygota</taxon>
        <taxon>Neoptera</taxon>
        <taxon>Endopterygota</taxon>
        <taxon>Coleoptera</taxon>
        <taxon>Polyphaga</taxon>
        <taxon>Cucujiformia</taxon>
        <taxon>Coccinelloidea</taxon>
        <taxon>Coccinellidae</taxon>
        <taxon>Scymninae</taxon>
        <taxon>Scymnini</taxon>
        <taxon>Cryptolaemus</taxon>
    </lineage>
</organism>
<sequence length="99" mass="11218">MGALRSEILELKTVNEDKQSQIEYLREENKTGLAHLRISKEIISLKVAGKNCSLKIDKMLSERSRVQTIPSVDGQTRTDGIFEDLEKVNMKLKESLSGR</sequence>
<reference evidence="1 2" key="1">
    <citation type="journal article" date="2021" name="BMC Biol.">
        <title>Horizontally acquired antibacterial genes associated with adaptive radiation of ladybird beetles.</title>
        <authorList>
            <person name="Li H.S."/>
            <person name="Tang X.F."/>
            <person name="Huang Y.H."/>
            <person name="Xu Z.Y."/>
            <person name="Chen M.L."/>
            <person name="Du X.Y."/>
            <person name="Qiu B.Y."/>
            <person name="Chen P.T."/>
            <person name="Zhang W."/>
            <person name="Slipinski A."/>
            <person name="Escalona H.E."/>
            <person name="Waterhouse R.M."/>
            <person name="Zwick A."/>
            <person name="Pang H."/>
        </authorList>
    </citation>
    <scope>NUCLEOTIDE SEQUENCE [LARGE SCALE GENOMIC DNA]</scope>
    <source>
        <strain evidence="1">SYSU2018</strain>
    </source>
</reference>
<dbReference type="AlphaFoldDB" id="A0ABD2MHP0"/>
<dbReference type="EMBL" id="JABFTP020000001">
    <property type="protein sequence ID" value="KAL3265859.1"/>
    <property type="molecule type" value="Genomic_DNA"/>
</dbReference>
<protein>
    <submittedName>
        <fullName evidence="1">Uncharacterized protein</fullName>
    </submittedName>
</protein>
<evidence type="ECO:0000313" key="2">
    <source>
        <dbReference type="Proteomes" id="UP001516400"/>
    </source>
</evidence>
<accession>A0ABD2MHP0</accession>
<proteinExistence type="predicted"/>